<feature type="signal peptide" evidence="1">
    <location>
        <begin position="1"/>
        <end position="28"/>
    </location>
</feature>
<dbReference type="AlphaFoldDB" id="A0AAN6XTS9"/>
<name>A0AAN6XTS9_9PEZI</name>
<proteinExistence type="predicted"/>
<sequence length="100" mass="11576">MPKLNAPHFLVPFLRLCLSSLPSHSVRSFVDNIISRSTPRQKDQAWRIWSESDRAVTQATDAQIAYMHCSRKNQRNRSSFVWSWLNCSRDGERASKKRAG</sequence>
<comment type="caution">
    <text evidence="2">The sequence shown here is derived from an EMBL/GenBank/DDBJ whole genome shotgun (WGS) entry which is preliminary data.</text>
</comment>
<evidence type="ECO:0008006" key="4">
    <source>
        <dbReference type="Google" id="ProtNLM"/>
    </source>
</evidence>
<evidence type="ECO:0000313" key="3">
    <source>
        <dbReference type="Proteomes" id="UP001303160"/>
    </source>
</evidence>
<accession>A0AAN6XTS9</accession>
<reference evidence="2" key="1">
    <citation type="journal article" date="2023" name="Mol. Phylogenet. Evol.">
        <title>Genome-scale phylogeny and comparative genomics of the fungal order Sordariales.</title>
        <authorList>
            <person name="Hensen N."/>
            <person name="Bonometti L."/>
            <person name="Westerberg I."/>
            <person name="Brannstrom I.O."/>
            <person name="Guillou S."/>
            <person name="Cros-Aarteil S."/>
            <person name="Calhoun S."/>
            <person name="Haridas S."/>
            <person name="Kuo A."/>
            <person name="Mondo S."/>
            <person name="Pangilinan J."/>
            <person name="Riley R."/>
            <person name="LaButti K."/>
            <person name="Andreopoulos B."/>
            <person name="Lipzen A."/>
            <person name="Chen C."/>
            <person name="Yan M."/>
            <person name="Daum C."/>
            <person name="Ng V."/>
            <person name="Clum A."/>
            <person name="Steindorff A."/>
            <person name="Ohm R.A."/>
            <person name="Martin F."/>
            <person name="Silar P."/>
            <person name="Natvig D.O."/>
            <person name="Lalanne C."/>
            <person name="Gautier V."/>
            <person name="Ament-Velasquez S.L."/>
            <person name="Kruys A."/>
            <person name="Hutchinson M.I."/>
            <person name="Powell A.J."/>
            <person name="Barry K."/>
            <person name="Miller A.N."/>
            <person name="Grigoriev I.V."/>
            <person name="Debuchy R."/>
            <person name="Gladieux P."/>
            <person name="Hiltunen Thoren M."/>
            <person name="Johannesson H."/>
        </authorList>
    </citation>
    <scope>NUCLEOTIDE SEQUENCE</scope>
    <source>
        <strain evidence="2">CBS 315.58</strain>
    </source>
</reference>
<keyword evidence="1" id="KW-0732">Signal</keyword>
<dbReference type="EMBL" id="MU863882">
    <property type="protein sequence ID" value="KAK4204407.1"/>
    <property type="molecule type" value="Genomic_DNA"/>
</dbReference>
<organism evidence="2 3">
    <name type="scientific">Triangularia verruculosa</name>
    <dbReference type="NCBI Taxonomy" id="2587418"/>
    <lineage>
        <taxon>Eukaryota</taxon>
        <taxon>Fungi</taxon>
        <taxon>Dikarya</taxon>
        <taxon>Ascomycota</taxon>
        <taxon>Pezizomycotina</taxon>
        <taxon>Sordariomycetes</taxon>
        <taxon>Sordariomycetidae</taxon>
        <taxon>Sordariales</taxon>
        <taxon>Podosporaceae</taxon>
        <taxon>Triangularia</taxon>
    </lineage>
</organism>
<evidence type="ECO:0000313" key="2">
    <source>
        <dbReference type="EMBL" id="KAK4204407.1"/>
    </source>
</evidence>
<gene>
    <name evidence="2" type="ORF">QBC40DRAFT_272787</name>
</gene>
<protein>
    <recommendedName>
        <fullName evidence="4">Secreted protein</fullName>
    </recommendedName>
</protein>
<evidence type="ECO:0000256" key="1">
    <source>
        <dbReference type="SAM" id="SignalP"/>
    </source>
</evidence>
<dbReference type="Proteomes" id="UP001303160">
    <property type="component" value="Unassembled WGS sequence"/>
</dbReference>
<reference evidence="2" key="2">
    <citation type="submission" date="2023-05" db="EMBL/GenBank/DDBJ databases">
        <authorList>
            <consortium name="Lawrence Berkeley National Laboratory"/>
            <person name="Steindorff A."/>
            <person name="Hensen N."/>
            <person name="Bonometti L."/>
            <person name="Westerberg I."/>
            <person name="Brannstrom I.O."/>
            <person name="Guillou S."/>
            <person name="Cros-Aarteil S."/>
            <person name="Calhoun S."/>
            <person name="Haridas S."/>
            <person name="Kuo A."/>
            <person name="Mondo S."/>
            <person name="Pangilinan J."/>
            <person name="Riley R."/>
            <person name="Labutti K."/>
            <person name="Andreopoulos B."/>
            <person name="Lipzen A."/>
            <person name="Chen C."/>
            <person name="Yanf M."/>
            <person name="Daum C."/>
            <person name="Ng V."/>
            <person name="Clum A."/>
            <person name="Ohm R."/>
            <person name="Martin F."/>
            <person name="Silar P."/>
            <person name="Natvig D."/>
            <person name="Lalanne C."/>
            <person name="Gautier V."/>
            <person name="Ament-Velasquez S.L."/>
            <person name="Kruys A."/>
            <person name="Hutchinson M.I."/>
            <person name="Powell A.J."/>
            <person name="Barry K."/>
            <person name="Miller A.N."/>
            <person name="Grigoriev I.V."/>
            <person name="Debuchy R."/>
            <person name="Gladieux P."/>
            <person name="Thoren M.H."/>
            <person name="Johannesson H."/>
        </authorList>
    </citation>
    <scope>NUCLEOTIDE SEQUENCE</scope>
    <source>
        <strain evidence="2">CBS 315.58</strain>
    </source>
</reference>
<keyword evidence="3" id="KW-1185">Reference proteome</keyword>
<feature type="chain" id="PRO_5042840228" description="Secreted protein" evidence="1">
    <location>
        <begin position="29"/>
        <end position="100"/>
    </location>
</feature>